<dbReference type="SUPFAM" id="SSF109854">
    <property type="entry name" value="DinB/YfiT-like putative metalloenzymes"/>
    <property type="match status" value="1"/>
</dbReference>
<dbReference type="GO" id="GO:0016853">
    <property type="term" value="F:isomerase activity"/>
    <property type="evidence" value="ECO:0007669"/>
    <property type="project" value="UniProtKB-KW"/>
</dbReference>
<dbReference type="EMBL" id="QGTQ01000029">
    <property type="protein sequence ID" value="PWV95236.1"/>
    <property type="molecule type" value="Genomic_DNA"/>
</dbReference>
<accession>A0A2V2YQA8</accession>
<evidence type="ECO:0000259" key="1">
    <source>
        <dbReference type="Pfam" id="PF12867"/>
    </source>
</evidence>
<feature type="domain" description="DinB-like" evidence="1">
    <location>
        <begin position="35"/>
        <end position="164"/>
    </location>
</feature>
<evidence type="ECO:0000313" key="2">
    <source>
        <dbReference type="EMBL" id="PWV95236.1"/>
    </source>
</evidence>
<dbReference type="Pfam" id="PF12867">
    <property type="entry name" value="DinB_2"/>
    <property type="match status" value="1"/>
</dbReference>
<organism evidence="2 3">
    <name type="scientific">Paenibacillus cellulosilyticus</name>
    <dbReference type="NCBI Taxonomy" id="375489"/>
    <lineage>
        <taxon>Bacteria</taxon>
        <taxon>Bacillati</taxon>
        <taxon>Bacillota</taxon>
        <taxon>Bacilli</taxon>
        <taxon>Bacillales</taxon>
        <taxon>Paenibacillaceae</taxon>
        <taxon>Paenibacillus</taxon>
    </lineage>
</organism>
<name>A0A2V2YQA8_9BACL</name>
<sequence length="173" mass="19966">MFICKSITHRSEGLFMTSRAQLMDEFAYLLTFVDSLRQLDDAGWTAPLAAGKWSTRDVVAHIMLWDKYFLEEAIAPIAAHHPLTLKHLDFDAFNRNAVEYAKTKDKTALIELTIRYRGEILERLRTLSDEEWVEVHQDGDGHPFAVDHYVPDFIAHDGHHIKQLQAFLHTYSA</sequence>
<evidence type="ECO:0000313" key="3">
    <source>
        <dbReference type="Proteomes" id="UP000246635"/>
    </source>
</evidence>
<keyword evidence="3" id="KW-1185">Reference proteome</keyword>
<dbReference type="Proteomes" id="UP000246635">
    <property type="component" value="Unassembled WGS sequence"/>
</dbReference>
<reference evidence="2 3" key="1">
    <citation type="submission" date="2018-05" db="EMBL/GenBank/DDBJ databases">
        <title>Genomic Encyclopedia of Type Strains, Phase III (KMG-III): the genomes of soil and plant-associated and newly described type strains.</title>
        <authorList>
            <person name="Whitman W."/>
        </authorList>
    </citation>
    <scope>NUCLEOTIDE SEQUENCE [LARGE SCALE GENOMIC DNA]</scope>
    <source>
        <strain evidence="2 3">CECT 5696</strain>
    </source>
</reference>
<dbReference type="InterPro" id="IPR034660">
    <property type="entry name" value="DinB/YfiT-like"/>
</dbReference>
<protein>
    <submittedName>
        <fullName evidence="2">Mycothiol maleylpyruvate isomerase-like protein</fullName>
    </submittedName>
</protein>
<dbReference type="InterPro" id="IPR024775">
    <property type="entry name" value="DinB-like"/>
</dbReference>
<comment type="caution">
    <text evidence="2">The sequence shown here is derived from an EMBL/GenBank/DDBJ whole genome shotgun (WGS) entry which is preliminary data.</text>
</comment>
<keyword evidence="2" id="KW-0413">Isomerase</keyword>
<dbReference type="AlphaFoldDB" id="A0A2V2YQA8"/>
<dbReference type="OrthoDB" id="2964295at2"/>
<proteinExistence type="predicted"/>
<dbReference type="Gene3D" id="1.20.120.450">
    <property type="entry name" value="dinb family like domain"/>
    <property type="match status" value="1"/>
</dbReference>
<keyword evidence="2" id="KW-0670">Pyruvate</keyword>
<gene>
    <name evidence="2" type="ORF">DFQ01_12972</name>
</gene>